<accession>T0KCH6</accession>
<name>T0KCH6_COLGC</name>
<proteinExistence type="predicted"/>
<sequence>MEQEWLAALKEIPPKHVENQPGG</sequence>
<evidence type="ECO:0000313" key="2">
    <source>
        <dbReference type="EMBL" id="EQB49814.1"/>
    </source>
</evidence>
<dbReference type="AlphaFoldDB" id="T0KCH6"/>
<organism evidence="2 3">
    <name type="scientific">Colletotrichum gloeosporioides (strain Cg-14)</name>
    <name type="common">Anthracnose fungus</name>
    <name type="synonym">Glomerella cingulata</name>
    <dbReference type="NCBI Taxonomy" id="1237896"/>
    <lineage>
        <taxon>Eukaryota</taxon>
        <taxon>Fungi</taxon>
        <taxon>Dikarya</taxon>
        <taxon>Ascomycota</taxon>
        <taxon>Pezizomycotina</taxon>
        <taxon>Sordariomycetes</taxon>
        <taxon>Hypocreomycetidae</taxon>
        <taxon>Glomerellales</taxon>
        <taxon>Glomerellaceae</taxon>
        <taxon>Colletotrichum</taxon>
        <taxon>Colletotrichum gloeosporioides species complex</taxon>
    </lineage>
</organism>
<evidence type="ECO:0000256" key="1">
    <source>
        <dbReference type="SAM" id="MobiDB-lite"/>
    </source>
</evidence>
<dbReference type="EMBL" id="AMYD01002226">
    <property type="protein sequence ID" value="EQB49814.1"/>
    <property type="molecule type" value="Genomic_DNA"/>
</dbReference>
<reference evidence="3" key="1">
    <citation type="journal article" date="2013" name="Mol. Plant Microbe Interact.">
        <title>Global aspects of pacC regulation of pathogenicity genes in Colletotrichum gloeosporioides as revealed by transcriptome analysis.</title>
        <authorList>
            <person name="Alkan N."/>
            <person name="Meng X."/>
            <person name="Friedlander G."/>
            <person name="Reuveni E."/>
            <person name="Sukno S."/>
            <person name="Sherman A."/>
            <person name="Thon M."/>
            <person name="Fluhr R."/>
            <person name="Prusky D."/>
        </authorList>
    </citation>
    <scope>NUCLEOTIDE SEQUENCE [LARGE SCALE GENOMIC DNA]</scope>
    <source>
        <strain evidence="3">Cg-14</strain>
    </source>
</reference>
<protein>
    <submittedName>
        <fullName evidence="2">Uncharacterized protein</fullName>
    </submittedName>
</protein>
<dbReference type="HOGENOM" id="CLU_3423267_0_0_1"/>
<comment type="caution">
    <text evidence="2">The sequence shown here is derived from an EMBL/GenBank/DDBJ whole genome shotgun (WGS) entry which is preliminary data.</text>
</comment>
<evidence type="ECO:0000313" key="3">
    <source>
        <dbReference type="Proteomes" id="UP000015530"/>
    </source>
</evidence>
<gene>
    <name evidence="2" type="ORF">CGLO_10814</name>
</gene>
<dbReference type="Proteomes" id="UP000015530">
    <property type="component" value="Unassembled WGS sequence"/>
</dbReference>
<feature type="compositionally biased region" description="Basic and acidic residues" evidence="1">
    <location>
        <begin position="12"/>
        <end position="23"/>
    </location>
</feature>
<feature type="region of interest" description="Disordered" evidence="1">
    <location>
        <begin position="1"/>
        <end position="23"/>
    </location>
</feature>